<dbReference type="PROSITE" id="PS50972">
    <property type="entry name" value="PTERIN_BINDING"/>
    <property type="match status" value="1"/>
</dbReference>
<dbReference type="NCBIfam" id="TIGR00284">
    <property type="entry name" value="dihydropteroate synthase-like protein"/>
    <property type="match status" value="1"/>
</dbReference>
<dbReference type="EMBL" id="CP001140">
    <property type="protein sequence ID" value="ACL10749.1"/>
    <property type="molecule type" value="Genomic_DNA"/>
</dbReference>
<dbReference type="STRING" id="490899.DKAM_0423"/>
<dbReference type="Gene3D" id="3.20.20.20">
    <property type="entry name" value="Dihydropteroate synthase-like"/>
    <property type="match status" value="1"/>
</dbReference>
<dbReference type="InterPro" id="IPR000489">
    <property type="entry name" value="Pterin-binding_dom"/>
</dbReference>
<dbReference type="InterPro" id="IPR005236">
    <property type="entry name" value="Dihydropt_synth"/>
</dbReference>
<dbReference type="eggNOG" id="arCOG01978">
    <property type="taxonomic scope" value="Archaea"/>
</dbReference>
<dbReference type="InterPro" id="IPR025595">
    <property type="entry name" value="PterinBD-DUF4346"/>
</dbReference>
<dbReference type="Pfam" id="PF20123">
    <property type="entry name" value="DUF6513"/>
    <property type="match status" value="1"/>
</dbReference>
<evidence type="ECO:0000313" key="2">
    <source>
        <dbReference type="EMBL" id="ACL10749.1"/>
    </source>
</evidence>
<dbReference type="RefSeq" id="WP_012608091.1">
    <property type="nucleotide sequence ID" value="NC_011766.1"/>
</dbReference>
<dbReference type="InterPro" id="IPR011005">
    <property type="entry name" value="Dihydropteroate_synth-like_sf"/>
</dbReference>
<dbReference type="Pfam" id="PF14251">
    <property type="entry name" value="PterinBD-DUF4346"/>
    <property type="match status" value="1"/>
</dbReference>
<dbReference type="GO" id="GO:0042558">
    <property type="term" value="P:pteridine-containing compound metabolic process"/>
    <property type="evidence" value="ECO:0007669"/>
    <property type="project" value="InterPro"/>
</dbReference>
<dbReference type="AlphaFoldDB" id="B8D3R8"/>
<organism evidence="2 3">
    <name type="scientific">Desulfurococcus amylolyticus (strain DSM 18924 / JCM 16383 / VKM B-2413 / 1221n)</name>
    <name type="common">Desulfurococcus kamchatkensis</name>
    <dbReference type="NCBI Taxonomy" id="490899"/>
    <lineage>
        <taxon>Archaea</taxon>
        <taxon>Thermoproteota</taxon>
        <taxon>Thermoprotei</taxon>
        <taxon>Desulfurococcales</taxon>
        <taxon>Desulfurococcaceae</taxon>
        <taxon>Desulfurococcus</taxon>
    </lineage>
</organism>
<name>B8D3R8_DESA1</name>
<feature type="domain" description="Pterin-binding" evidence="1">
    <location>
        <begin position="151"/>
        <end position="384"/>
    </location>
</feature>
<dbReference type="Proteomes" id="UP000006903">
    <property type="component" value="Chromosome"/>
</dbReference>
<evidence type="ECO:0000313" key="3">
    <source>
        <dbReference type="Proteomes" id="UP000006903"/>
    </source>
</evidence>
<protein>
    <submittedName>
        <fullName evidence="2">Dihydropteroate synthase-related protein</fullName>
    </submittedName>
</protein>
<dbReference type="InterPro" id="IPR045406">
    <property type="entry name" value="DUF6513"/>
</dbReference>
<dbReference type="HOGENOM" id="CLU_041129_0_0_2"/>
<proteinExistence type="predicted"/>
<reference evidence="2 3" key="1">
    <citation type="journal article" date="2009" name="J. Bacteriol.">
        <title>Complete genome sequence of the anaerobic, protein-degrading hyperthermophilic crenarchaeon Desulfurococcus kamchatkensis.</title>
        <authorList>
            <person name="Ravin N.V."/>
            <person name="Mardanov A.V."/>
            <person name="Beletsky A.V."/>
            <person name="Kublanov I.V."/>
            <person name="Kolganova T.V."/>
            <person name="Lebedinsky A.V."/>
            <person name="Chernyh N.A."/>
            <person name="Bonch-Osmolovskaya E.A."/>
            <person name="Skryabin K.G."/>
        </authorList>
    </citation>
    <scope>NUCLEOTIDE SEQUENCE [LARGE SCALE GENOMIC DNA]</scope>
    <source>
        <strain evidence="3">DSM 18924 / JCM 16383 / VKM B-2413 / 1221n</strain>
    </source>
</reference>
<accession>B8D3R8</accession>
<dbReference type="KEGG" id="dka:DKAM_0423"/>
<sequence>MRIALVTGRLAGDAIRKIASGINVSGIELVVVELPIPVAAMMSDTYLEKELPRHMDVLGNVDLVIVPGYTSGDLTRVSELIGKPVVKGVKYMYDIPLMIKAISNGIELSPRTPADDVVRLYRAERDKEVLRGLREKASTQYYFTIGDRYKIYVSPVYPIIIHEVYMGHDAYTLDDIIKKSEKALLDGADIVVVGFPHNAPVDIIEEVVAEVKKRLGRPIGVDVEDVNALLKAAEAGADVLMSLSYSKIMMLDNASSISDKAVVLIPDHSIHEEDKLGSLVEAYKLAVEKGLSKIIVDPVLDPPLSGLASSLERYRAARRLFPHTPLLMGVGNVTELIDADSVGVNAILASIGVEIGVEAYLTTEASVKTRGSTRELRRALDMCLIARNESRPPKDLSINLLLLKDKRRKSIGTRQRGVILYARERRSSGIDPKGVFKIYVDHDAGNIIVEHYRLGELEPDYTIIGNDPYAILSEITGGQLASKPEHYFYLGYELSKAYVALKTGKEYIQEEDLFEDT</sequence>
<evidence type="ECO:0000259" key="1">
    <source>
        <dbReference type="PROSITE" id="PS50972"/>
    </source>
</evidence>
<dbReference type="SUPFAM" id="SSF51717">
    <property type="entry name" value="Dihydropteroate synthetase-like"/>
    <property type="match status" value="1"/>
</dbReference>
<gene>
    <name evidence="2" type="ordered locus">DKAM_0423</name>
</gene>
<dbReference type="GeneID" id="7170666"/>